<feature type="domain" description="C2H2-type" evidence="8">
    <location>
        <begin position="288"/>
        <end position="315"/>
    </location>
</feature>
<dbReference type="InterPro" id="IPR011333">
    <property type="entry name" value="SKP1/BTB/POZ_sf"/>
</dbReference>
<comment type="caution">
    <text evidence="9">The sequence shown here is derived from an EMBL/GenBank/DDBJ whole genome shotgun (WGS) entry which is preliminary data.</text>
</comment>
<dbReference type="InterPro" id="IPR036236">
    <property type="entry name" value="Znf_C2H2_sf"/>
</dbReference>
<proteinExistence type="predicted"/>
<keyword evidence="2" id="KW-0677">Repeat</keyword>
<feature type="domain" description="C2H2-type" evidence="8">
    <location>
        <begin position="691"/>
        <end position="718"/>
    </location>
</feature>
<evidence type="ECO:0000313" key="10">
    <source>
        <dbReference type="Proteomes" id="UP000318571"/>
    </source>
</evidence>
<reference evidence="9 10" key="1">
    <citation type="journal article" date="2018" name="Nat. Ecol. Evol.">
        <title>Genomic signatures of mitonuclear coevolution across populations of Tigriopus californicus.</title>
        <authorList>
            <person name="Barreto F.S."/>
            <person name="Watson E.T."/>
            <person name="Lima T.G."/>
            <person name="Willett C.S."/>
            <person name="Edmands S."/>
            <person name="Li W."/>
            <person name="Burton R.S."/>
        </authorList>
    </citation>
    <scope>NUCLEOTIDE SEQUENCE [LARGE SCALE GENOMIC DNA]</scope>
    <source>
        <strain evidence="9 10">San Diego</strain>
    </source>
</reference>
<sequence>MKPPTPDGLVTLWVRLVGPRENHCLLDANPSEPLHGESWCQPPLNPIQTCSPPRKPADEPTGRSDVTTDTILVLQDGQVACDFLVLALISPNWLARFPSEDLAWSASDTPRVLILPDVTLADMETLLELLYVGQTLPLPLDRIHALKRLTQMLQCRPLSVSKIAAHPLSDGSATPPDWPEKPAISSANRRSSRIRPTHPCTRCSEVFDSQKGMRTHFTQRHRRVLALRCDWPDCPQSQIVFRQYKLFQRHVESAHGVAAFRCPHCEHRSKTYALSRDHVLTHTNIKRFPCSDCHKTFRTVDQQRSHMMIHKDPDKVCDICGQAFKQRNVLYQHRRRHFPKTLVCPHEGCEKRFSSAQNLRFHIRIHTQQRPYRCETCRCDFLRQHHYKKHLQTSVHLLKMAEQTKDLSKILSLSDVTATNTQVNPRMDDSGASQHYIFNNECQAEAPPSSPKTSVRISYIDEAEVDVEEDSHQGGLLTIVSSPKPSPKHRRPTRIHVGAVPISKVPPDTYVHWTNCFQGAQRFAHKPCPVCNQIFLGLHPLIAHLKAQHANQGQNNRLVTCHICQTQCDSGLDLHHHLRMHFKSDHSLSKTVSNRQYLCLVEDCNYVSQSVRNHKAHMANVHQRKPFQCHQCGDEFVSKANLKVHESSRHSPLDQKSSFQCVKCDRHFKRKSSLTSHVIDQHQLKPEDRTLSCPICKIDLKGRRNLLKHQKIHQSQEKQFQCSFCPKLFLKHNGLVVHERIHTGEMPFECEICGVKFKRSHHLNFHLKSNSHAANVKDAQRTQNQSDQGQGAEPDVKSIT</sequence>
<dbReference type="PANTHER" id="PTHR24379">
    <property type="entry name" value="KRAB AND ZINC FINGER DOMAIN-CONTAINING"/>
    <property type="match status" value="1"/>
</dbReference>
<dbReference type="PROSITE" id="PS50157">
    <property type="entry name" value="ZINC_FINGER_C2H2_2"/>
    <property type="match status" value="9"/>
</dbReference>
<dbReference type="GO" id="GO:0000977">
    <property type="term" value="F:RNA polymerase II transcription regulatory region sequence-specific DNA binding"/>
    <property type="evidence" value="ECO:0007669"/>
    <property type="project" value="TreeGrafter"/>
</dbReference>
<dbReference type="EMBL" id="VCGU01000003">
    <property type="protein sequence ID" value="TRY78799.1"/>
    <property type="molecule type" value="Genomic_DNA"/>
</dbReference>
<dbReference type="GO" id="GO:0008270">
    <property type="term" value="F:zinc ion binding"/>
    <property type="evidence" value="ECO:0007669"/>
    <property type="project" value="UniProtKB-KW"/>
</dbReference>
<evidence type="ECO:0000256" key="4">
    <source>
        <dbReference type="ARBA" id="ARBA00022833"/>
    </source>
</evidence>
<evidence type="ECO:0000259" key="7">
    <source>
        <dbReference type="PROSITE" id="PS50097"/>
    </source>
</evidence>
<evidence type="ECO:0000313" key="9">
    <source>
        <dbReference type="EMBL" id="TRY78799.1"/>
    </source>
</evidence>
<dbReference type="FunFam" id="3.30.160.60:FF:000100">
    <property type="entry name" value="Zinc finger 45-like"/>
    <property type="match status" value="2"/>
</dbReference>
<keyword evidence="10" id="KW-1185">Reference proteome</keyword>
<evidence type="ECO:0000256" key="3">
    <source>
        <dbReference type="ARBA" id="ARBA00022771"/>
    </source>
</evidence>
<dbReference type="PROSITE" id="PS00028">
    <property type="entry name" value="ZINC_FINGER_C2H2_1"/>
    <property type="match status" value="12"/>
</dbReference>
<dbReference type="SMART" id="SM00355">
    <property type="entry name" value="ZnF_C2H2"/>
    <property type="match status" value="15"/>
</dbReference>
<accession>A0A553PM94</accession>
<gene>
    <name evidence="9" type="ORF">TCAL_15323</name>
</gene>
<dbReference type="Proteomes" id="UP000318571">
    <property type="component" value="Chromosome 11"/>
</dbReference>
<feature type="domain" description="C2H2-type" evidence="8">
    <location>
        <begin position="627"/>
        <end position="655"/>
    </location>
</feature>
<evidence type="ECO:0000259" key="8">
    <source>
        <dbReference type="PROSITE" id="PS50157"/>
    </source>
</evidence>
<feature type="domain" description="C2H2-type" evidence="8">
    <location>
        <begin position="748"/>
        <end position="777"/>
    </location>
</feature>
<keyword evidence="3 5" id="KW-0863">Zinc-finger</keyword>
<evidence type="ECO:0000256" key="1">
    <source>
        <dbReference type="ARBA" id="ARBA00022723"/>
    </source>
</evidence>
<dbReference type="GO" id="GO:0000981">
    <property type="term" value="F:DNA-binding transcription factor activity, RNA polymerase II-specific"/>
    <property type="evidence" value="ECO:0007669"/>
    <property type="project" value="TreeGrafter"/>
</dbReference>
<dbReference type="Pfam" id="PF00096">
    <property type="entry name" value="zf-C2H2"/>
    <property type="match status" value="3"/>
</dbReference>
<evidence type="ECO:0000256" key="2">
    <source>
        <dbReference type="ARBA" id="ARBA00022737"/>
    </source>
</evidence>
<dbReference type="PROSITE" id="PS50097">
    <property type="entry name" value="BTB"/>
    <property type="match status" value="1"/>
</dbReference>
<protein>
    <recommendedName>
        <fullName evidence="11">BTB domain-containing protein</fullName>
    </recommendedName>
</protein>
<dbReference type="InterPro" id="IPR013087">
    <property type="entry name" value="Znf_C2H2_type"/>
</dbReference>
<dbReference type="GO" id="GO:0005634">
    <property type="term" value="C:nucleus"/>
    <property type="evidence" value="ECO:0007669"/>
    <property type="project" value="TreeGrafter"/>
</dbReference>
<keyword evidence="4" id="KW-0862">Zinc</keyword>
<dbReference type="Gene3D" id="3.30.160.60">
    <property type="entry name" value="Classic Zinc Finger"/>
    <property type="match status" value="6"/>
</dbReference>
<feature type="region of interest" description="Disordered" evidence="6">
    <location>
        <begin position="166"/>
        <end position="197"/>
    </location>
</feature>
<evidence type="ECO:0008006" key="11">
    <source>
        <dbReference type="Google" id="ProtNLM"/>
    </source>
</evidence>
<evidence type="ECO:0000256" key="5">
    <source>
        <dbReference type="PROSITE-ProRule" id="PRU00042"/>
    </source>
</evidence>
<evidence type="ECO:0000256" key="6">
    <source>
        <dbReference type="SAM" id="MobiDB-lite"/>
    </source>
</evidence>
<dbReference type="STRING" id="6832.A0A553PM94"/>
<dbReference type="InterPro" id="IPR000210">
    <property type="entry name" value="BTB/POZ_dom"/>
</dbReference>
<feature type="domain" description="C2H2-type" evidence="8">
    <location>
        <begin position="659"/>
        <end position="687"/>
    </location>
</feature>
<feature type="domain" description="BTB" evidence="7">
    <location>
        <begin position="68"/>
        <end position="134"/>
    </location>
</feature>
<feature type="domain" description="C2H2-type" evidence="8">
    <location>
        <begin position="342"/>
        <end position="371"/>
    </location>
</feature>
<dbReference type="AlphaFoldDB" id="A0A553PM94"/>
<keyword evidence="1" id="KW-0479">Metal-binding</keyword>
<feature type="region of interest" description="Disordered" evidence="6">
    <location>
        <begin position="776"/>
        <end position="800"/>
    </location>
</feature>
<dbReference type="SUPFAM" id="SSF57667">
    <property type="entry name" value="beta-beta-alpha zinc fingers"/>
    <property type="match status" value="6"/>
</dbReference>
<feature type="region of interest" description="Disordered" evidence="6">
    <location>
        <begin position="45"/>
        <end position="64"/>
    </location>
</feature>
<feature type="domain" description="C2H2-type" evidence="8">
    <location>
        <begin position="315"/>
        <end position="337"/>
    </location>
</feature>
<feature type="domain" description="C2H2-type" evidence="8">
    <location>
        <begin position="372"/>
        <end position="401"/>
    </location>
</feature>
<feature type="domain" description="C2H2-type" evidence="8">
    <location>
        <begin position="720"/>
        <end position="747"/>
    </location>
</feature>
<name>A0A553PM94_TIGCA</name>
<dbReference type="SUPFAM" id="SSF54695">
    <property type="entry name" value="POZ domain"/>
    <property type="match status" value="1"/>
</dbReference>
<dbReference type="PANTHER" id="PTHR24379:SF127">
    <property type="entry name" value="BLOODY FINGERS-RELATED"/>
    <property type="match status" value="1"/>
</dbReference>
<organism evidence="9 10">
    <name type="scientific">Tigriopus californicus</name>
    <name type="common">Marine copepod</name>
    <dbReference type="NCBI Taxonomy" id="6832"/>
    <lineage>
        <taxon>Eukaryota</taxon>
        <taxon>Metazoa</taxon>
        <taxon>Ecdysozoa</taxon>
        <taxon>Arthropoda</taxon>
        <taxon>Crustacea</taxon>
        <taxon>Multicrustacea</taxon>
        <taxon>Hexanauplia</taxon>
        <taxon>Copepoda</taxon>
        <taxon>Harpacticoida</taxon>
        <taxon>Harpacticidae</taxon>
        <taxon>Tigriopus</taxon>
    </lineage>
</organism>